<dbReference type="AlphaFoldDB" id="A0A7X0D8Q3"/>
<name>A0A7X0D8Q3_9ACTN</name>
<feature type="domain" description="dTDP-4-dehydro-6-deoxy-alpha-D-glucopyranose 2,3-dehydratase" evidence="1">
    <location>
        <begin position="58"/>
        <end position="131"/>
    </location>
</feature>
<dbReference type="InterPro" id="IPR038153">
    <property type="entry name" value="EvaA-like_sf"/>
</dbReference>
<evidence type="ECO:0000313" key="3">
    <source>
        <dbReference type="Proteomes" id="UP000546642"/>
    </source>
</evidence>
<feature type="domain" description="dTDP-4-dehydro-6-deoxy-alpha-D-glucopyranose 2,3-dehydratase" evidence="1">
    <location>
        <begin position="1"/>
        <end position="44"/>
    </location>
</feature>
<proteinExistence type="predicted"/>
<organism evidence="2 3">
    <name type="scientific">Nocardiopsis mwathae</name>
    <dbReference type="NCBI Taxonomy" id="1472723"/>
    <lineage>
        <taxon>Bacteria</taxon>
        <taxon>Bacillati</taxon>
        <taxon>Actinomycetota</taxon>
        <taxon>Actinomycetes</taxon>
        <taxon>Streptosporangiales</taxon>
        <taxon>Nocardiopsidaceae</taxon>
        <taxon>Nocardiopsis</taxon>
    </lineage>
</organism>
<evidence type="ECO:0000313" key="2">
    <source>
        <dbReference type="EMBL" id="MBB6174259.1"/>
    </source>
</evidence>
<accession>A0A7X0D8Q3</accession>
<keyword evidence="3" id="KW-1185">Reference proteome</keyword>
<dbReference type="GO" id="GO:0016829">
    <property type="term" value="F:lyase activity"/>
    <property type="evidence" value="ECO:0007669"/>
    <property type="project" value="InterPro"/>
</dbReference>
<comment type="caution">
    <text evidence="2">The sequence shown here is derived from an EMBL/GenBank/DDBJ whole genome shotgun (WGS) entry which is preliminary data.</text>
</comment>
<reference evidence="2 3" key="1">
    <citation type="submission" date="2020-08" db="EMBL/GenBank/DDBJ databases">
        <title>Sequencing the genomes of 1000 actinobacteria strains.</title>
        <authorList>
            <person name="Klenk H.-P."/>
        </authorList>
    </citation>
    <scope>NUCLEOTIDE SEQUENCE [LARGE SCALE GENOMIC DNA]</scope>
    <source>
        <strain evidence="2 3">DSM 46659</strain>
    </source>
</reference>
<dbReference type="Proteomes" id="UP000546642">
    <property type="component" value="Unassembled WGS sequence"/>
</dbReference>
<sequence length="136" mass="15349">MVVETDAEVPLHDDFRWLTLGQINELLHLENTVNMDSRTILSCLPHEDRHGRAVLSDTELLSWFTEECAGHEVRASLIPLDAVTGWTRRQAAIEHQEGRYFKVVAVTVEAKSREVTRWTQPLFEPVGTTALAKSVG</sequence>
<dbReference type="Gene3D" id="3.90.79.40">
    <property type="entry name" value="EvaA sugar 2,3-dehydratase subunit"/>
    <property type="match status" value="1"/>
</dbReference>
<gene>
    <name evidence="2" type="ORF">HNR23_004319</name>
</gene>
<protein>
    <recommendedName>
        <fullName evidence="1">dTDP-4-dehydro-6-deoxy-alpha-D-glucopyranose 2,3-dehydratase domain-containing protein</fullName>
    </recommendedName>
</protein>
<dbReference type="InterPro" id="IPR005212">
    <property type="entry name" value="EvaA-like"/>
</dbReference>
<dbReference type="EMBL" id="JACHDS010000001">
    <property type="protein sequence ID" value="MBB6174259.1"/>
    <property type="molecule type" value="Genomic_DNA"/>
</dbReference>
<evidence type="ECO:0000259" key="1">
    <source>
        <dbReference type="Pfam" id="PF03559"/>
    </source>
</evidence>
<dbReference type="Pfam" id="PF03559">
    <property type="entry name" value="Hexose_dehydrat"/>
    <property type="match status" value="2"/>
</dbReference>